<evidence type="ECO:0008006" key="4">
    <source>
        <dbReference type="Google" id="ProtNLM"/>
    </source>
</evidence>
<keyword evidence="1" id="KW-0812">Transmembrane</keyword>
<dbReference type="HOGENOM" id="CLU_2565004_0_0_1"/>
<dbReference type="STRING" id="36166.T1GH12"/>
<keyword evidence="3" id="KW-1185">Reference proteome</keyword>
<feature type="transmembrane region" description="Helical" evidence="1">
    <location>
        <begin position="47"/>
        <end position="71"/>
    </location>
</feature>
<dbReference type="EMBL" id="CAQQ02177629">
    <property type="status" value="NOT_ANNOTATED_CDS"/>
    <property type="molecule type" value="Genomic_DNA"/>
</dbReference>
<dbReference type="EMBL" id="CAQQ02177630">
    <property type="status" value="NOT_ANNOTATED_CDS"/>
    <property type="molecule type" value="Genomic_DNA"/>
</dbReference>
<reference evidence="3" key="1">
    <citation type="submission" date="2013-02" db="EMBL/GenBank/DDBJ databases">
        <authorList>
            <person name="Hughes D."/>
        </authorList>
    </citation>
    <scope>NUCLEOTIDE SEQUENCE</scope>
    <source>
        <strain>Durham</strain>
        <strain evidence="3">NC isolate 2 -- Noor lab</strain>
    </source>
</reference>
<evidence type="ECO:0000256" key="1">
    <source>
        <dbReference type="SAM" id="Phobius"/>
    </source>
</evidence>
<name>T1GH12_MEGSC</name>
<accession>T1GH12</accession>
<evidence type="ECO:0000313" key="3">
    <source>
        <dbReference type="Proteomes" id="UP000015102"/>
    </source>
</evidence>
<dbReference type="Proteomes" id="UP000015102">
    <property type="component" value="Unassembled WGS sequence"/>
</dbReference>
<sequence length="82" mass="8795">MQFTVPVQADVYDLEFSWQSLTTHPVRLYPAPNQSPAPAKAPSQGPALLGAAACALGLVMIVGLIASAMYVRARKQIRQDSL</sequence>
<dbReference type="EnsemblMetazoa" id="MESCA002694-RA">
    <property type="protein sequence ID" value="MESCA002694-PA"/>
    <property type="gene ID" value="MESCA002694"/>
</dbReference>
<proteinExistence type="predicted"/>
<reference evidence="2" key="2">
    <citation type="submission" date="2015-06" db="UniProtKB">
        <authorList>
            <consortium name="EnsemblMetazoa"/>
        </authorList>
    </citation>
    <scope>IDENTIFICATION</scope>
</reference>
<keyword evidence="1" id="KW-0472">Membrane</keyword>
<organism evidence="2 3">
    <name type="scientific">Megaselia scalaris</name>
    <name type="common">Humpbacked fly</name>
    <name type="synonym">Phora scalaris</name>
    <dbReference type="NCBI Taxonomy" id="36166"/>
    <lineage>
        <taxon>Eukaryota</taxon>
        <taxon>Metazoa</taxon>
        <taxon>Ecdysozoa</taxon>
        <taxon>Arthropoda</taxon>
        <taxon>Hexapoda</taxon>
        <taxon>Insecta</taxon>
        <taxon>Pterygota</taxon>
        <taxon>Neoptera</taxon>
        <taxon>Endopterygota</taxon>
        <taxon>Diptera</taxon>
        <taxon>Brachycera</taxon>
        <taxon>Muscomorpha</taxon>
        <taxon>Platypezoidea</taxon>
        <taxon>Phoridae</taxon>
        <taxon>Megaseliini</taxon>
        <taxon>Megaselia</taxon>
    </lineage>
</organism>
<dbReference type="AlphaFoldDB" id="T1GH12"/>
<protein>
    <recommendedName>
        <fullName evidence="4">WIF domain-containing protein</fullName>
    </recommendedName>
</protein>
<evidence type="ECO:0000313" key="2">
    <source>
        <dbReference type="EnsemblMetazoa" id="MESCA002694-PA"/>
    </source>
</evidence>
<keyword evidence="1" id="KW-1133">Transmembrane helix</keyword>